<keyword evidence="6" id="KW-1185">Reference proteome</keyword>
<dbReference type="PANTHER" id="PTHR43107">
    <property type="entry name" value="LONG-CHAIN FATTY ACID TRANSPORT PROTEIN"/>
    <property type="match status" value="1"/>
</dbReference>
<evidence type="ECO:0000256" key="3">
    <source>
        <dbReference type="ARBA" id="ARBA00022741"/>
    </source>
</evidence>
<dbReference type="PANTHER" id="PTHR43107:SF15">
    <property type="entry name" value="FATTY ACID TRANSPORT PROTEIN 3, ISOFORM A"/>
    <property type="match status" value="1"/>
</dbReference>
<proteinExistence type="inferred from homology"/>
<organism evidence="5 6">
    <name type="scientific">Lymnaea stagnalis</name>
    <name type="common">Great pond snail</name>
    <name type="synonym">Helix stagnalis</name>
    <dbReference type="NCBI Taxonomy" id="6523"/>
    <lineage>
        <taxon>Eukaryota</taxon>
        <taxon>Metazoa</taxon>
        <taxon>Spiralia</taxon>
        <taxon>Lophotrochozoa</taxon>
        <taxon>Mollusca</taxon>
        <taxon>Gastropoda</taxon>
        <taxon>Heterobranchia</taxon>
        <taxon>Euthyneura</taxon>
        <taxon>Panpulmonata</taxon>
        <taxon>Hygrophila</taxon>
        <taxon>Lymnaeoidea</taxon>
        <taxon>Lymnaeidae</taxon>
        <taxon>Lymnaea</taxon>
    </lineage>
</organism>
<evidence type="ECO:0000256" key="2">
    <source>
        <dbReference type="ARBA" id="ARBA00022598"/>
    </source>
</evidence>
<evidence type="ECO:0000313" key="6">
    <source>
        <dbReference type="Proteomes" id="UP001497497"/>
    </source>
</evidence>
<evidence type="ECO:0000256" key="1">
    <source>
        <dbReference type="ARBA" id="ARBA00006432"/>
    </source>
</evidence>
<comment type="caution">
    <text evidence="5">The sequence shown here is derived from an EMBL/GenBank/DDBJ whole genome shotgun (WGS) entry which is preliminary data.</text>
</comment>
<dbReference type="AlphaFoldDB" id="A0AAV2ID07"/>
<accession>A0AAV2ID07</accession>
<dbReference type="GO" id="GO:0044539">
    <property type="term" value="P:long-chain fatty acid import into cell"/>
    <property type="evidence" value="ECO:0007669"/>
    <property type="project" value="TreeGrafter"/>
</dbReference>
<keyword evidence="4" id="KW-0067">ATP-binding</keyword>
<evidence type="ECO:0000313" key="5">
    <source>
        <dbReference type="EMBL" id="CAL1544472.1"/>
    </source>
</evidence>
<reference evidence="5 6" key="1">
    <citation type="submission" date="2024-04" db="EMBL/GenBank/DDBJ databases">
        <authorList>
            <consortium name="Genoscope - CEA"/>
            <person name="William W."/>
        </authorList>
    </citation>
    <scope>NUCLEOTIDE SEQUENCE [LARGE SCALE GENOMIC DNA]</scope>
</reference>
<keyword evidence="3" id="KW-0547">Nucleotide-binding</keyword>
<feature type="non-terminal residue" evidence="5">
    <location>
        <position position="1"/>
    </location>
</feature>
<dbReference type="GO" id="GO:0005524">
    <property type="term" value="F:ATP binding"/>
    <property type="evidence" value="ECO:0007669"/>
    <property type="project" value="UniProtKB-KW"/>
</dbReference>
<dbReference type="GO" id="GO:0005324">
    <property type="term" value="F:long-chain fatty acid transmembrane transporter activity"/>
    <property type="evidence" value="ECO:0007669"/>
    <property type="project" value="TreeGrafter"/>
</dbReference>
<name>A0AAV2ID07_LYMST</name>
<gene>
    <name evidence="5" type="ORF">GSLYS_00017985001</name>
</gene>
<dbReference type="GO" id="GO:0005886">
    <property type="term" value="C:plasma membrane"/>
    <property type="evidence" value="ECO:0007669"/>
    <property type="project" value="TreeGrafter"/>
</dbReference>
<dbReference type="Proteomes" id="UP001497497">
    <property type="component" value="Unassembled WGS sequence"/>
</dbReference>
<comment type="similarity">
    <text evidence="1">Belongs to the ATP-dependent AMP-binding enzyme family.</text>
</comment>
<dbReference type="GO" id="GO:0004467">
    <property type="term" value="F:long-chain fatty acid-CoA ligase activity"/>
    <property type="evidence" value="ECO:0007669"/>
    <property type="project" value="TreeGrafter"/>
</dbReference>
<keyword evidence="2" id="KW-0436">Ligase</keyword>
<protein>
    <submittedName>
        <fullName evidence="5">Uncharacterized protein</fullName>
    </submittedName>
</protein>
<feature type="non-terminal residue" evidence="5">
    <location>
        <position position="68"/>
    </location>
</feature>
<dbReference type="EMBL" id="CAXITT010000624">
    <property type="protein sequence ID" value="CAL1544472.1"/>
    <property type="molecule type" value="Genomic_DNA"/>
</dbReference>
<evidence type="ECO:0000256" key="4">
    <source>
        <dbReference type="ARBA" id="ARBA00022840"/>
    </source>
</evidence>
<sequence>LRKDIWCEVKTRFKIPNLVEFFGATEGVKSTFNVSDQPGAVGRLSPLLSMTDLVPAALVKFDFATATP</sequence>